<dbReference type="GeneID" id="54474131"/>
<evidence type="ECO:0000256" key="2">
    <source>
        <dbReference type="ARBA" id="ARBA00022679"/>
    </source>
</evidence>
<dbReference type="Pfam" id="PF13649">
    <property type="entry name" value="Methyltransf_25"/>
    <property type="match status" value="1"/>
</dbReference>
<dbReference type="OrthoDB" id="6329284at2759"/>
<dbReference type="PANTHER" id="PTHR43861:SF1">
    <property type="entry name" value="TRANS-ACONITATE 2-METHYLTRANSFERASE"/>
    <property type="match status" value="1"/>
</dbReference>
<dbReference type="InterPro" id="IPR029063">
    <property type="entry name" value="SAM-dependent_MTases_sf"/>
</dbReference>
<accession>A0A6A6Q050</accession>
<proteinExistence type="predicted"/>
<evidence type="ECO:0000259" key="3">
    <source>
        <dbReference type="Pfam" id="PF13649"/>
    </source>
</evidence>
<keyword evidence="5" id="KW-1185">Reference proteome</keyword>
<evidence type="ECO:0000256" key="1">
    <source>
        <dbReference type="ARBA" id="ARBA00022603"/>
    </source>
</evidence>
<gene>
    <name evidence="4" type="ORF">BDY17DRAFT_294336</name>
</gene>
<dbReference type="CDD" id="cd02440">
    <property type="entry name" value="AdoMet_MTases"/>
    <property type="match status" value="1"/>
</dbReference>
<dbReference type="PANTHER" id="PTHR43861">
    <property type="entry name" value="TRANS-ACONITATE 2-METHYLTRANSFERASE-RELATED"/>
    <property type="match status" value="1"/>
</dbReference>
<organism evidence="4 5">
    <name type="scientific">Neohortaea acidophila</name>
    <dbReference type="NCBI Taxonomy" id="245834"/>
    <lineage>
        <taxon>Eukaryota</taxon>
        <taxon>Fungi</taxon>
        <taxon>Dikarya</taxon>
        <taxon>Ascomycota</taxon>
        <taxon>Pezizomycotina</taxon>
        <taxon>Dothideomycetes</taxon>
        <taxon>Dothideomycetidae</taxon>
        <taxon>Mycosphaerellales</taxon>
        <taxon>Teratosphaeriaceae</taxon>
        <taxon>Neohortaea</taxon>
    </lineage>
</organism>
<name>A0A6A6Q050_9PEZI</name>
<feature type="domain" description="Methyltransferase" evidence="3">
    <location>
        <begin position="37"/>
        <end position="137"/>
    </location>
</feature>
<keyword evidence="2 4" id="KW-0808">Transferase</keyword>
<dbReference type="Gene3D" id="3.40.50.150">
    <property type="entry name" value="Vaccinia Virus protein VP39"/>
    <property type="match status" value="1"/>
</dbReference>
<evidence type="ECO:0000313" key="4">
    <source>
        <dbReference type="EMBL" id="KAF2485848.1"/>
    </source>
</evidence>
<keyword evidence="1 4" id="KW-0489">Methyltransferase</keyword>
<dbReference type="InterPro" id="IPR041698">
    <property type="entry name" value="Methyltransf_25"/>
</dbReference>
<dbReference type="RefSeq" id="XP_033592417.1">
    <property type="nucleotide sequence ID" value="XM_033733129.1"/>
</dbReference>
<sequence>MAKDHWSSAAYNSAANFVPQLTSKVVAYLDVQPTDHILDLGCGDGTLTYQLAAAAPQGRVLGLDNSASFISTAQEKHTTPNSTYRHVDCSKLSSCPDAIDGSWDKVFSNAAMHWILRDPSIRHPFFADVHKALKPGGKFVFEQGGAGNVAEAHAAAISALIHAGVPVAEAYEASPWFFPSPDWMRGALEKAGFEVEVCELEYRPTKLTAESGGSGAGLEGWVRLMCAQFLDAVEDGKRDAVAREICTVLEPVVTRGEDGSRWMGYCRLRAVARKKA</sequence>
<dbReference type="EMBL" id="MU001633">
    <property type="protein sequence ID" value="KAF2485848.1"/>
    <property type="molecule type" value="Genomic_DNA"/>
</dbReference>
<reference evidence="4" key="1">
    <citation type="journal article" date="2020" name="Stud. Mycol.">
        <title>101 Dothideomycetes genomes: a test case for predicting lifestyles and emergence of pathogens.</title>
        <authorList>
            <person name="Haridas S."/>
            <person name="Albert R."/>
            <person name="Binder M."/>
            <person name="Bloem J."/>
            <person name="Labutti K."/>
            <person name="Salamov A."/>
            <person name="Andreopoulos B."/>
            <person name="Baker S."/>
            <person name="Barry K."/>
            <person name="Bills G."/>
            <person name="Bluhm B."/>
            <person name="Cannon C."/>
            <person name="Castanera R."/>
            <person name="Culley D."/>
            <person name="Daum C."/>
            <person name="Ezra D."/>
            <person name="Gonzalez J."/>
            <person name="Henrissat B."/>
            <person name="Kuo A."/>
            <person name="Liang C."/>
            <person name="Lipzen A."/>
            <person name="Lutzoni F."/>
            <person name="Magnuson J."/>
            <person name="Mondo S."/>
            <person name="Nolan M."/>
            <person name="Ohm R."/>
            <person name="Pangilinan J."/>
            <person name="Park H.-J."/>
            <person name="Ramirez L."/>
            <person name="Alfaro M."/>
            <person name="Sun H."/>
            <person name="Tritt A."/>
            <person name="Yoshinaga Y."/>
            <person name="Zwiers L.-H."/>
            <person name="Turgeon B."/>
            <person name="Goodwin S."/>
            <person name="Spatafora J."/>
            <person name="Crous P."/>
            <person name="Grigoriev I."/>
        </authorList>
    </citation>
    <scope>NUCLEOTIDE SEQUENCE</scope>
    <source>
        <strain evidence="4">CBS 113389</strain>
    </source>
</reference>
<evidence type="ECO:0000313" key="5">
    <source>
        <dbReference type="Proteomes" id="UP000799767"/>
    </source>
</evidence>
<dbReference type="AlphaFoldDB" id="A0A6A6Q050"/>
<dbReference type="GO" id="GO:0008168">
    <property type="term" value="F:methyltransferase activity"/>
    <property type="evidence" value="ECO:0007669"/>
    <property type="project" value="UniProtKB-KW"/>
</dbReference>
<dbReference type="GO" id="GO:0032259">
    <property type="term" value="P:methylation"/>
    <property type="evidence" value="ECO:0007669"/>
    <property type="project" value="UniProtKB-KW"/>
</dbReference>
<dbReference type="Proteomes" id="UP000799767">
    <property type="component" value="Unassembled WGS sequence"/>
</dbReference>
<dbReference type="SUPFAM" id="SSF53335">
    <property type="entry name" value="S-adenosyl-L-methionine-dependent methyltransferases"/>
    <property type="match status" value="1"/>
</dbReference>
<protein>
    <submittedName>
        <fullName evidence="4">Methyltransferase</fullName>
    </submittedName>
</protein>